<dbReference type="SUPFAM" id="SSF53756">
    <property type="entry name" value="UDP-Glycosyltransferase/glycogen phosphorylase"/>
    <property type="match status" value="1"/>
</dbReference>
<evidence type="ECO:0000256" key="6">
    <source>
        <dbReference type="ARBA" id="ARBA00022679"/>
    </source>
</evidence>
<keyword evidence="5" id="KW-0328">Glycosyltransferase</keyword>
<evidence type="ECO:0000256" key="4">
    <source>
        <dbReference type="ARBA" id="ARBA00017468"/>
    </source>
</evidence>
<evidence type="ECO:0000313" key="9">
    <source>
        <dbReference type="EMBL" id="RWS29839.1"/>
    </source>
</evidence>
<dbReference type="InterPro" id="IPR007235">
    <property type="entry name" value="Glyco_trans_28_C"/>
</dbReference>
<accession>A0A443SQP3</accession>
<dbReference type="VEuPathDB" id="VectorBase:LDEU002203"/>
<dbReference type="PANTHER" id="PTHR12867">
    <property type="entry name" value="GLYCOSYL TRANSFERASE-RELATED"/>
    <property type="match status" value="1"/>
</dbReference>
<dbReference type="Pfam" id="PF04101">
    <property type="entry name" value="Glyco_tran_28_C"/>
    <property type="match status" value="1"/>
</dbReference>
<evidence type="ECO:0000313" key="10">
    <source>
        <dbReference type="Proteomes" id="UP000288716"/>
    </source>
</evidence>
<dbReference type="GO" id="GO:0004577">
    <property type="term" value="F:N-acetylglucosaminyldiphosphodolichol N-acetylglucosaminyltransferase activity"/>
    <property type="evidence" value="ECO:0007669"/>
    <property type="project" value="UniProtKB-EC"/>
</dbReference>
<evidence type="ECO:0000256" key="1">
    <source>
        <dbReference type="ARBA" id="ARBA00004240"/>
    </source>
</evidence>
<organism evidence="9 10">
    <name type="scientific">Leptotrombidium deliense</name>
    <dbReference type="NCBI Taxonomy" id="299467"/>
    <lineage>
        <taxon>Eukaryota</taxon>
        <taxon>Metazoa</taxon>
        <taxon>Ecdysozoa</taxon>
        <taxon>Arthropoda</taxon>
        <taxon>Chelicerata</taxon>
        <taxon>Arachnida</taxon>
        <taxon>Acari</taxon>
        <taxon>Acariformes</taxon>
        <taxon>Trombidiformes</taxon>
        <taxon>Prostigmata</taxon>
        <taxon>Anystina</taxon>
        <taxon>Parasitengona</taxon>
        <taxon>Trombiculoidea</taxon>
        <taxon>Trombiculidae</taxon>
        <taxon>Leptotrombidium</taxon>
    </lineage>
</organism>
<dbReference type="OrthoDB" id="20273at2759"/>
<comment type="caution">
    <text evidence="9">The sequence shown here is derived from an EMBL/GenBank/DDBJ whole genome shotgun (WGS) entry which is preliminary data.</text>
</comment>
<evidence type="ECO:0000256" key="5">
    <source>
        <dbReference type="ARBA" id="ARBA00022676"/>
    </source>
</evidence>
<evidence type="ECO:0000259" key="8">
    <source>
        <dbReference type="Pfam" id="PF04101"/>
    </source>
</evidence>
<comment type="similarity">
    <text evidence="2">Belongs to the glycosyltransferase 28 family.</text>
</comment>
<sequence length="142" mass="16036">MSKLKMVLKAKGCRKLITQIGSCSLDLSFVKSDKEMNIEMYTYKDSILEDIKRADLVIGHAGAGTTLDVLRNDKVLLVVVNTRLMNNHQSELADKLSEDGFVYQCTPETLLDCLLLMRKSNIKPFPRANTNAFSDFLDNELF</sequence>
<dbReference type="GO" id="GO:0005783">
    <property type="term" value="C:endoplasmic reticulum"/>
    <property type="evidence" value="ECO:0007669"/>
    <property type="project" value="UniProtKB-SubCell"/>
</dbReference>
<reference evidence="9 10" key="1">
    <citation type="journal article" date="2018" name="Gigascience">
        <title>Genomes of trombidid mites reveal novel predicted allergens and laterally-transferred genes associated with secondary metabolism.</title>
        <authorList>
            <person name="Dong X."/>
            <person name="Chaisiri K."/>
            <person name="Xia D."/>
            <person name="Armstrong S.D."/>
            <person name="Fang Y."/>
            <person name="Donnelly M.J."/>
            <person name="Kadowaki T."/>
            <person name="McGarry J.W."/>
            <person name="Darby A.C."/>
            <person name="Makepeace B.L."/>
        </authorList>
    </citation>
    <scope>NUCLEOTIDE SEQUENCE [LARGE SCALE GENOMIC DNA]</scope>
    <source>
        <strain evidence="9">UoL-UT</strain>
    </source>
</reference>
<dbReference type="Gene3D" id="3.40.50.2000">
    <property type="entry name" value="Glycogen Phosphorylase B"/>
    <property type="match status" value="1"/>
</dbReference>
<evidence type="ECO:0000256" key="2">
    <source>
        <dbReference type="ARBA" id="ARBA00006962"/>
    </source>
</evidence>
<dbReference type="Proteomes" id="UP000288716">
    <property type="component" value="Unassembled WGS sequence"/>
</dbReference>
<dbReference type="EC" id="2.4.1.141" evidence="3"/>
<dbReference type="InterPro" id="IPR039042">
    <property type="entry name" value="Alg13-like"/>
</dbReference>
<protein>
    <recommendedName>
        <fullName evidence="4">UDP-N-acetylglucosamine transferase subunit ALG13</fullName>
        <ecNumber evidence="3">2.4.1.141</ecNumber>
    </recommendedName>
</protein>
<evidence type="ECO:0000256" key="7">
    <source>
        <dbReference type="ARBA" id="ARBA00022824"/>
    </source>
</evidence>
<dbReference type="GO" id="GO:0006488">
    <property type="term" value="P:dolichol-linked oligosaccharide biosynthetic process"/>
    <property type="evidence" value="ECO:0007669"/>
    <property type="project" value="InterPro"/>
</dbReference>
<name>A0A443SQP3_9ACAR</name>
<proteinExistence type="inferred from homology"/>
<comment type="subcellular location">
    <subcellularLocation>
        <location evidence="1">Endoplasmic reticulum</location>
    </subcellularLocation>
</comment>
<dbReference type="EMBL" id="NCKV01000747">
    <property type="protein sequence ID" value="RWS29839.1"/>
    <property type="molecule type" value="Genomic_DNA"/>
</dbReference>
<evidence type="ECO:0000256" key="3">
    <source>
        <dbReference type="ARBA" id="ARBA00012614"/>
    </source>
</evidence>
<dbReference type="AlphaFoldDB" id="A0A443SQP3"/>
<feature type="domain" description="Glycosyl transferase family 28 C-terminal" evidence="8">
    <location>
        <begin position="8"/>
        <end position="134"/>
    </location>
</feature>
<keyword evidence="6 9" id="KW-0808">Transferase</keyword>
<keyword evidence="7" id="KW-0256">Endoplasmic reticulum</keyword>
<keyword evidence="10" id="KW-1185">Reference proteome</keyword>
<dbReference type="STRING" id="299467.A0A443SQP3"/>
<dbReference type="PANTHER" id="PTHR12867:SF6">
    <property type="entry name" value="N-ACETYLGLUCOSAMINYLDIPHOSPHODOLICHOL N-ACETYLGLUCOSAMINYLTRANSFERASE"/>
    <property type="match status" value="1"/>
</dbReference>
<gene>
    <name evidence="9" type="ORF">B4U80_11424</name>
</gene>